<keyword evidence="2" id="KW-1185">Reference proteome</keyword>
<evidence type="ECO:0000313" key="1">
    <source>
        <dbReference type="EMBL" id="SFK93179.1"/>
    </source>
</evidence>
<organism evidence="1 2">
    <name type="scientific">Nitrosomonas aestuarii</name>
    <dbReference type="NCBI Taxonomy" id="52441"/>
    <lineage>
        <taxon>Bacteria</taxon>
        <taxon>Pseudomonadati</taxon>
        <taxon>Pseudomonadota</taxon>
        <taxon>Betaproteobacteria</taxon>
        <taxon>Nitrosomonadales</taxon>
        <taxon>Nitrosomonadaceae</taxon>
        <taxon>Nitrosomonas</taxon>
    </lineage>
</organism>
<evidence type="ECO:0000313" key="2">
    <source>
        <dbReference type="Proteomes" id="UP000199533"/>
    </source>
</evidence>
<dbReference type="EMBL" id="FOSP01000021">
    <property type="protein sequence ID" value="SFK93179.1"/>
    <property type="molecule type" value="Genomic_DNA"/>
</dbReference>
<dbReference type="RefSeq" id="WP_090700803.1">
    <property type="nucleotide sequence ID" value="NZ_FOSP01000021.1"/>
</dbReference>
<dbReference type="AlphaFoldDB" id="A0A1I4DJT4"/>
<sequence>MVNQSKTISIISFLYLFLLAWFLLPVSSLPAQEPAFELPTDEATRAAQQRARNAMNQLPGIDGGQPNLMPIPSMPEIDTLPKANTPQPDILSIARKYRELGNQSFVIQAQPDLLVLVSLSMPHKALVRIAEQAELSGATLVFRGLQNDSMQAMDQAIQAIAGRSNVSIAIHPPAFQQFSVDQVPVFVIASQEAGNVMENGCSEDRTFIKVSGDVSIDYALEYIERMSADWREIAKQYRQKIVRGIQ</sequence>
<reference evidence="2" key="1">
    <citation type="submission" date="2016-10" db="EMBL/GenBank/DDBJ databases">
        <authorList>
            <person name="Varghese N."/>
            <person name="Submissions S."/>
        </authorList>
    </citation>
    <scope>NUCLEOTIDE SEQUENCE [LARGE SCALE GENOMIC DNA]</scope>
    <source>
        <strain evidence="2">Nm69</strain>
    </source>
</reference>
<dbReference type="STRING" id="52441.SAMN05216302_102164"/>
<proteinExistence type="predicted"/>
<dbReference type="InterPro" id="IPR014113">
    <property type="entry name" value="T4SS_TrbC_subgr"/>
</dbReference>
<protein>
    <submittedName>
        <fullName evidence="1">Conjugal transfer pilus assembly protein TrbC</fullName>
    </submittedName>
</protein>
<name>A0A1I4DJT4_9PROT</name>
<dbReference type="OrthoDB" id="8557871at2"/>
<dbReference type="NCBIfam" id="TIGR02742">
    <property type="entry name" value="TrbC_Ftype"/>
    <property type="match status" value="1"/>
</dbReference>
<accession>A0A1I4DJT4</accession>
<dbReference type="InterPro" id="IPR019106">
    <property type="entry name" value="T4SS_TrbC"/>
</dbReference>
<gene>
    <name evidence="1" type="ORF">SAMN05216302_102164</name>
</gene>
<dbReference type="Proteomes" id="UP000199533">
    <property type="component" value="Unassembled WGS sequence"/>
</dbReference>
<dbReference type="Pfam" id="PF09673">
    <property type="entry name" value="TrbC_Ftype"/>
    <property type="match status" value="1"/>
</dbReference>